<dbReference type="InterPro" id="IPR006680">
    <property type="entry name" value="Amidohydro-rel"/>
</dbReference>
<sequence>MKLLHADIVYAEDREHLAIHPDSYIAVEDGIVKGIWRKIPEKFRGIPVTDYGDGVLIPAFSDLHVHAPQYLNRGLEMDLLLEDWLNQCTFPMEEQFADPEFAKLVYDAFLDDMIANGTMHACVYGTIHSEATGYLLESMDRRGMRGFVGKINMDRNAREDLLEAPETAIRETEVFLERYGSNRYTRPILTPRFAPTCTPELIAGIGKLGKKYRVGVQTHLVESRWEAEQARILYPECSCDTEIYERAGLLDNGPVIGGHFIFPTEDDVRILQKHGGYAVQCPDSTISIIAGIMQTGTLLDRGVKVGLGSDISAGHHIGVFTQVARSVQLSKLKQFYEPDGNRKISFAEAFWMATKQSGDLFGGTGSLEPGSVFDALVIDGLSDAARKLTPEQTVERFCYIGTKENIRARYMNGELLER</sequence>
<dbReference type="AlphaFoldDB" id="A0A1I0HP43"/>
<accession>A0A1I0HP43</accession>
<dbReference type="eggNOG" id="COG0402">
    <property type="taxonomic scope" value="Bacteria"/>
</dbReference>
<reference evidence="6 7" key="1">
    <citation type="submission" date="2016-10" db="EMBL/GenBank/DDBJ databases">
        <authorList>
            <person name="de Groot N.N."/>
        </authorList>
    </citation>
    <scope>NUCLEOTIDE SEQUENCE [LARGE SCALE GENOMIC DNA]</scope>
    <source>
        <strain evidence="6 7">KH1P1</strain>
    </source>
</reference>
<dbReference type="Gene3D" id="3.20.20.140">
    <property type="entry name" value="Metal-dependent hydrolases"/>
    <property type="match status" value="1"/>
</dbReference>
<keyword evidence="2" id="KW-0479">Metal-binding</keyword>
<keyword evidence="4" id="KW-0862">Zinc</keyword>
<feature type="domain" description="Amidohydrolase-related" evidence="5">
    <location>
        <begin position="55"/>
        <end position="413"/>
    </location>
</feature>
<evidence type="ECO:0000256" key="2">
    <source>
        <dbReference type="ARBA" id="ARBA00022723"/>
    </source>
</evidence>
<dbReference type="InterPro" id="IPR011059">
    <property type="entry name" value="Metal-dep_hydrolase_composite"/>
</dbReference>
<dbReference type="Proteomes" id="UP000199820">
    <property type="component" value="Unassembled WGS sequence"/>
</dbReference>
<name>A0A1I0HP43_9FIRM</name>
<gene>
    <name evidence="6" type="ORF">SAMN04487771_10536</name>
</gene>
<dbReference type="RefSeq" id="WP_074650244.1">
    <property type="nucleotide sequence ID" value="NZ_FOIL01000053.1"/>
</dbReference>
<dbReference type="Pfam" id="PF01979">
    <property type="entry name" value="Amidohydro_1"/>
    <property type="match status" value="1"/>
</dbReference>
<dbReference type="GO" id="GO:0008270">
    <property type="term" value="F:zinc ion binding"/>
    <property type="evidence" value="ECO:0007669"/>
    <property type="project" value="TreeGrafter"/>
</dbReference>
<dbReference type="PANTHER" id="PTHR11271">
    <property type="entry name" value="GUANINE DEAMINASE"/>
    <property type="match status" value="1"/>
</dbReference>
<evidence type="ECO:0000313" key="6">
    <source>
        <dbReference type="EMBL" id="SET84883.1"/>
    </source>
</evidence>
<keyword evidence="7" id="KW-1185">Reference proteome</keyword>
<evidence type="ECO:0000259" key="5">
    <source>
        <dbReference type="Pfam" id="PF01979"/>
    </source>
</evidence>
<comment type="cofactor">
    <cofactor evidence="1">
        <name>Zn(2+)</name>
        <dbReference type="ChEBI" id="CHEBI:29105"/>
    </cofactor>
</comment>
<dbReference type="GO" id="GO:0005829">
    <property type="term" value="C:cytosol"/>
    <property type="evidence" value="ECO:0007669"/>
    <property type="project" value="TreeGrafter"/>
</dbReference>
<evidence type="ECO:0000256" key="3">
    <source>
        <dbReference type="ARBA" id="ARBA00022801"/>
    </source>
</evidence>
<dbReference type="STRING" id="1526.SAMN02910262_01367"/>
<evidence type="ECO:0000313" key="7">
    <source>
        <dbReference type="Proteomes" id="UP000199820"/>
    </source>
</evidence>
<dbReference type="Gene3D" id="2.30.40.10">
    <property type="entry name" value="Urease, subunit C, domain 1"/>
    <property type="match status" value="1"/>
</dbReference>
<dbReference type="SUPFAM" id="SSF51556">
    <property type="entry name" value="Metallo-dependent hydrolases"/>
    <property type="match status" value="1"/>
</dbReference>
<dbReference type="OrthoDB" id="9807210at2"/>
<dbReference type="EMBL" id="FOIL01000053">
    <property type="protein sequence ID" value="SET84883.1"/>
    <property type="molecule type" value="Genomic_DNA"/>
</dbReference>
<dbReference type="GO" id="GO:0008892">
    <property type="term" value="F:guanine deaminase activity"/>
    <property type="evidence" value="ECO:0007669"/>
    <property type="project" value="TreeGrafter"/>
</dbReference>
<protein>
    <submittedName>
        <fullName evidence="6">Guanine deaminase</fullName>
    </submittedName>
</protein>
<organism evidence="6 7">
    <name type="scientific">[Clostridium] aminophilum</name>
    <dbReference type="NCBI Taxonomy" id="1526"/>
    <lineage>
        <taxon>Bacteria</taxon>
        <taxon>Bacillati</taxon>
        <taxon>Bacillota</taxon>
        <taxon>Clostridia</taxon>
        <taxon>Lachnospirales</taxon>
        <taxon>Lachnospiraceae</taxon>
    </lineage>
</organism>
<dbReference type="InterPro" id="IPR032466">
    <property type="entry name" value="Metal_Hydrolase"/>
</dbReference>
<proteinExistence type="predicted"/>
<dbReference type="SUPFAM" id="SSF51338">
    <property type="entry name" value="Composite domain of metallo-dependent hydrolases"/>
    <property type="match status" value="1"/>
</dbReference>
<dbReference type="GO" id="GO:0046098">
    <property type="term" value="P:guanine metabolic process"/>
    <property type="evidence" value="ECO:0007669"/>
    <property type="project" value="TreeGrafter"/>
</dbReference>
<evidence type="ECO:0000256" key="4">
    <source>
        <dbReference type="ARBA" id="ARBA00022833"/>
    </source>
</evidence>
<keyword evidence="3" id="KW-0378">Hydrolase</keyword>
<dbReference type="InterPro" id="IPR051607">
    <property type="entry name" value="Metallo-dep_hydrolases"/>
</dbReference>
<evidence type="ECO:0000256" key="1">
    <source>
        <dbReference type="ARBA" id="ARBA00001947"/>
    </source>
</evidence>
<dbReference type="PANTHER" id="PTHR11271:SF6">
    <property type="entry name" value="GUANINE DEAMINASE"/>
    <property type="match status" value="1"/>
</dbReference>